<evidence type="ECO:0000256" key="1">
    <source>
        <dbReference type="SAM" id="MobiDB-lite"/>
    </source>
</evidence>
<evidence type="ECO:0000313" key="2">
    <source>
        <dbReference type="EMBL" id="KAF6205925.1"/>
    </source>
</evidence>
<sequence>MLAEGISSMNNIVFVEEISNEMVVFLLRQQQMDLQDVVIPSRRPSVESLHDKHLHPTASYRGQHRPRSRSPSIRRARSPADAGRSPSPRRMYPHHPHHDIGFSDTVSNVVEIVKHEHSHARRYPHIHGSWSASPSPARSPSPTGRYHGDHHHHHHHVDPRRMGGYGTTSLEQRSRSPSPRPHPHRHTQHSYPVLVTRRGVGRRLPPTPNKPSTLQLTPASINFPKLNASPTRNYPGPMSFEQAVAIGRGAFAICQPATVRIMGWPMSLSTVH</sequence>
<dbReference type="EMBL" id="WIXP02000009">
    <property type="protein sequence ID" value="KAF6205925.1"/>
    <property type="molecule type" value="Genomic_DNA"/>
</dbReference>
<reference evidence="2" key="1">
    <citation type="journal article" date="2021" name="Mol. Ecol. Resour.">
        <title>Apolygus lucorum genome provides insights into omnivorousness and mesophyll feeding.</title>
        <authorList>
            <person name="Liu Y."/>
            <person name="Liu H."/>
            <person name="Wang H."/>
            <person name="Huang T."/>
            <person name="Liu B."/>
            <person name="Yang B."/>
            <person name="Yin L."/>
            <person name="Li B."/>
            <person name="Zhang Y."/>
            <person name="Zhang S."/>
            <person name="Jiang F."/>
            <person name="Zhang X."/>
            <person name="Ren Y."/>
            <person name="Wang B."/>
            <person name="Wang S."/>
            <person name="Lu Y."/>
            <person name="Wu K."/>
            <person name="Fan W."/>
            <person name="Wang G."/>
        </authorList>
    </citation>
    <scope>NUCLEOTIDE SEQUENCE</scope>
    <source>
        <strain evidence="2">12Hb</strain>
    </source>
</reference>
<organism evidence="2 3">
    <name type="scientific">Apolygus lucorum</name>
    <name type="common">Small green plant bug</name>
    <name type="synonym">Lygocoris lucorum</name>
    <dbReference type="NCBI Taxonomy" id="248454"/>
    <lineage>
        <taxon>Eukaryota</taxon>
        <taxon>Metazoa</taxon>
        <taxon>Ecdysozoa</taxon>
        <taxon>Arthropoda</taxon>
        <taxon>Hexapoda</taxon>
        <taxon>Insecta</taxon>
        <taxon>Pterygota</taxon>
        <taxon>Neoptera</taxon>
        <taxon>Paraneoptera</taxon>
        <taxon>Hemiptera</taxon>
        <taxon>Heteroptera</taxon>
        <taxon>Panheteroptera</taxon>
        <taxon>Cimicomorpha</taxon>
        <taxon>Miridae</taxon>
        <taxon>Mirini</taxon>
        <taxon>Apolygus</taxon>
    </lineage>
</organism>
<comment type="caution">
    <text evidence="2">The sequence shown here is derived from an EMBL/GenBank/DDBJ whole genome shotgun (WGS) entry which is preliminary data.</text>
</comment>
<gene>
    <name evidence="2" type="ORF">GE061_020101</name>
</gene>
<name>A0A8S9XEA6_APOLU</name>
<keyword evidence="3" id="KW-1185">Reference proteome</keyword>
<dbReference type="Proteomes" id="UP000466442">
    <property type="component" value="Linkage Group LG9"/>
</dbReference>
<feature type="compositionally biased region" description="Basic residues" evidence="1">
    <location>
        <begin position="62"/>
        <end position="77"/>
    </location>
</feature>
<evidence type="ECO:0000313" key="3">
    <source>
        <dbReference type="Proteomes" id="UP000466442"/>
    </source>
</evidence>
<accession>A0A8S9XEA6</accession>
<feature type="region of interest" description="Disordered" evidence="1">
    <location>
        <begin position="123"/>
        <end position="195"/>
    </location>
</feature>
<protein>
    <submittedName>
        <fullName evidence="2">Uncharacterized protein</fullName>
    </submittedName>
</protein>
<dbReference type="OrthoDB" id="431720at2759"/>
<proteinExistence type="predicted"/>
<feature type="compositionally biased region" description="Low complexity" evidence="1">
    <location>
        <begin position="129"/>
        <end position="142"/>
    </location>
</feature>
<feature type="compositionally biased region" description="Basic residues" evidence="1">
    <location>
        <begin position="148"/>
        <end position="158"/>
    </location>
</feature>
<dbReference type="AlphaFoldDB" id="A0A8S9XEA6"/>
<feature type="region of interest" description="Disordered" evidence="1">
    <location>
        <begin position="45"/>
        <end position="102"/>
    </location>
</feature>